<evidence type="ECO:0000313" key="4">
    <source>
        <dbReference type="EMBL" id="GJT20466.1"/>
    </source>
</evidence>
<protein>
    <submittedName>
        <fullName evidence="4">Reverse transcriptase domain-containing protein</fullName>
    </submittedName>
</protein>
<evidence type="ECO:0000256" key="1">
    <source>
        <dbReference type="PROSITE-ProRule" id="PRU00047"/>
    </source>
</evidence>
<name>A0ABQ5C006_9ASTR</name>
<dbReference type="PROSITE" id="PS50158">
    <property type="entry name" value="ZF_CCHC"/>
    <property type="match status" value="1"/>
</dbReference>
<keyword evidence="4" id="KW-0548">Nucleotidyltransferase</keyword>
<organism evidence="4 5">
    <name type="scientific">Tanacetum coccineum</name>
    <dbReference type="NCBI Taxonomy" id="301880"/>
    <lineage>
        <taxon>Eukaryota</taxon>
        <taxon>Viridiplantae</taxon>
        <taxon>Streptophyta</taxon>
        <taxon>Embryophyta</taxon>
        <taxon>Tracheophyta</taxon>
        <taxon>Spermatophyta</taxon>
        <taxon>Magnoliopsida</taxon>
        <taxon>eudicotyledons</taxon>
        <taxon>Gunneridae</taxon>
        <taxon>Pentapetalae</taxon>
        <taxon>asterids</taxon>
        <taxon>campanulids</taxon>
        <taxon>Asterales</taxon>
        <taxon>Asteraceae</taxon>
        <taxon>Asteroideae</taxon>
        <taxon>Anthemideae</taxon>
        <taxon>Anthemidinae</taxon>
        <taxon>Tanacetum</taxon>
    </lineage>
</organism>
<keyword evidence="5" id="KW-1185">Reference proteome</keyword>
<keyword evidence="4" id="KW-0808">Transferase</keyword>
<feature type="compositionally biased region" description="Basic and acidic residues" evidence="2">
    <location>
        <begin position="8"/>
        <end position="28"/>
    </location>
</feature>
<reference evidence="4" key="2">
    <citation type="submission" date="2022-01" db="EMBL/GenBank/DDBJ databases">
        <authorList>
            <person name="Yamashiro T."/>
            <person name="Shiraishi A."/>
            <person name="Satake H."/>
            <person name="Nakayama K."/>
        </authorList>
    </citation>
    <scope>NUCLEOTIDE SEQUENCE</scope>
</reference>
<dbReference type="Proteomes" id="UP001151760">
    <property type="component" value="Unassembled WGS sequence"/>
</dbReference>
<feature type="region of interest" description="Disordered" evidence="2">
    <location>
        <begin position="1"/>
        <end position="28"/>
    </location>
</feature>
<keyword evidence="4" id="KW-0695">RNA-directed DNA polymerase</keyword>
<evidence type="ECO:0000313" key="5">
    <source>
        <dbReference type="Proteomes" id="UP001151760"/>
    </source>
</evidence>
<reference evidence="4" key="1">
    <citation type="journal article" date="2022" name="Int. J. Mol. Sci.">
        <title>Draft Genome of Tanacetum Coccineum: Genomic Comparison of Closely Related Tanacetum-Family Plants.</title>
        <authorList>
            <person name="Yamashiro T."/>
            <person name="Shiraishi A."/>
            <person name="Nakayama K."/>
            <person name="Satake H."/>
        </authorList>
    </citation>
    <scope>NUCLEOTIDE SEQUENCE</scope>
</reference>
<keyword evidence="1" id="KW-0479">Metal-binding</keyword>
<dbReference type="GO" id="GO:0003964">
    <property type="term" value="F:RNA-directed DNA polymerase activity"/>
    <property type="evidence" value="ECO:0007669"/>
    <property type="project" value="UniProtKB-KW"/>
</dbReference>
<dbReference type="SMART" id="SM00343">
    <property type="entry name" value="ZnF_C2HC"/>
    <property type="match status" value="2"/>
</dbReference>
<comment type="caution">
    <text evidence="4">The sequence shown here is derived from an EMBL/GenBank/DDBJ whole genome shotgun (WGS) entry which is preliminary data.</text>
</comment>
<feature type="compositionally biased region" description="Low complexity" evidence="2">
    <location>
        <begin position="71"/>
        <end position="81"/>
    </location>
</feature>
<feature type="domain" description="CCHC-type" evidence="3">
    <location>
        <begin position="346"/>
        <end position="361"/>
    </location>
</feature>
<keyword evidence="1" id="KW-0863">Zinc-finger</keyword>
<evidence type="ECO:0000256" key="2">
    <source>
        <dbReference type="SAM" id="MobiDB-lite"/>
    </source>
</evidence>
<sequence length="538" mass="60070">MPAVINDEVGRFREEKPGHLADEAGIGREESHYMGQSLTLNSLIQKRIAKLGKDRPTFVSTVHNNPRDQYVAARDAAPVPTTDDDDTATAKDSQPLVSRGSPRDPTMPLKRRSQTKPPPLLTQEAVNQLVQDGIEAAIRAKRERVREEATKDGGAVGLCRWFKKMESTFGISECAERRKVKFATATLHGRALTWWNSQVATLGLGVANGETTSSRPATLNEVVRMAHTLMEQKIQDKAERIAESNKRKWESNNNNYRNNNRGNYCDNDCHNQYNDRRQGGSRAMTTAQNNDVDQGGPAPNCNRCGLCHFGQCPSKCNRCRRRGHKANDYRKRTVAAGANARPIRACYECGDRNHSRNQCPNLANQRGGNATGRAYVMREAEKGHGPNVVAGKNEVLVVKGVVLKIGYRSGGLAGAQRATPVVENVHTWIYEMLVPRNFMGLKVLLGFVIGSKRWRVVTLRLEVAIGKPWTKVKYLMDDEFCPNEEVQEAVPNENKKVELYIKGLPEIIKGETTSSRPTMLNDVVRMAHTLMEQQFRQG</sequence>
<dbReference type="EMBL" id="BQNB010013806">
    <property type="protein sequence ID" value="GJT20466.1"/>
    <property type="molecule type" value="Genomic_DNA"/>
</dbReference>
<gene>
    <name evidence="4" type="ORF">Tco_0890403</name>
</gene>
<keyword evidence="1" id="KW-0862">Zinc</keyword>
<evidence type="ECO:0000259" key="3">
    <source>
        <dbReference type="PROSITE" id="PS50158"/>
    </source>
</evidence>
<dbReference type="InterPro" id="IPR001878">
    <property type="entry name" value="Znf_CCHC"/>
</dbReference>
<accession>A0ABQ5C006</accession>
<feature type="region of interest" description="Disordered" evidence="2">
    <location>
        <begin position="60"/>
        <end position="120"/>
    </location>
</feature>
<proteinExistence type="predicted"/>